<keyword evidence="1" id="KW-1133">Transmembrane helix</keyword>
<evidence type="ECO:0000313" key="2">
    <source>
        <dbReference type="EMBL" id="EUJ31976.1"/>
    </source>
</evidence>
<accession>A0ABN0RF86</accession>
<evidence type="ECO:0000256" key="1">
    <source>
        <dbReference type="SAM" id="Phobius"/>
    </source>
</evidence>
<organism evidence="2 3">
    <name type="scientific">Listeria floridensis FSL S10-1187</name>
    <dbReference type="NCBI Taxonomy" id="1265817"/>
    <lineage>
        <taxon>Bacteria</taxon>
        <taxon>Bacillati</taxon>
        <taxon>Bacillota</taxon>
        <taxon>Bacilli</taxon>
        <taxon>Bacillales</taxon>
        <taxon>Listeriaceae</taxon>
        <taxon>Listeria</taxon>
    </lineage>
</organism>
<gene>
    <name evidence="2" type="ORF">MFLO_07297</name>
</gene>
<name>A0ABN0RF86_9LIST</name>
<reference evidence="2 3" key="1">
    <citation type="journal article" date="2014" name="Int. J. Syst. Evol. Microbiol.">
        <title>Listeria floridensis sp. nov., Listeria aquatica sp. nov., Listeria cornellensis sp. nov., Listeria riparia sp. nov. and Listeria grandensis sp. nov., from agricultural and natural environments.</title>
        <authorList>
            <person name="den Bakker H.C."/>
            <person name="Warchocki S."/>
            <person name="Wright E.M."/>
            <person name="Allred A.F."/>
            <person name="Ahlstrom C."/>
            <person name="Manuel C.S."/>
            <person name="Stasiewicz M.J."/>
            <person name="Burrell A."/>
            <person name="Roof S."/>
            <person name="Strawn L."/>
            <person name="Fortes E.D."/>
            <person name="Nightingale K.K."/>
            <person name="Kephart D."/>
            <person name="Wiedmann M."/>
        </authorList>
    </citation>
    <scope>NUCLEOTIDE SEQUENCE [LARGE SCALE GENOMIC DNA]</scope>
    <source>
        <strain evidence="2 3">FSL S10-1187</strain>
    </source>
</reference>
<keyword evidence="3" id="KW-1185">Reference proteome</keyword>
<feature type="transmembrane region" description="Helical" evidence="1">
    <location>
        <begin position="24"/>
        <end position="45"/>
    </location>
</feature>
<dbReference type="Proteomes" id="UP000019249">
    <property type="component" value="Unassembled WGS sequence"/>
</dbReference>
<keyword evidence="1" id="KW-0812">Transmembrane</keyword>
<sequence length="65" mass="7430">MKLAVYTLAHPAVGILEEHFPETMGWKVVFWSVMIIIGLGGYVIARRKEKTQKKEALSRKQNDSK</sequence>
<keyword evidence="1" id="KW-0472">Membrane</keyword>
<comment type="caution">
    <text evidence="2">The sequence shown here is derived from an EMBL/GenBank/DDBJ whole genome shotgun (WGS) entry which is preliminary data.</text>
</comment>
<dbReference type="EMBL" id="AODF01000014">
    <property type="protein sequence ID" value="EUJ31976.1"/>
    <property type="molecule type" value="Genomic_DNA"/>
</dbReference>
<protein>
    <submittedName>
        <fullName evidence="2">Membrane protein, TerC family</fullName>
    </submittedName>
</protein>
<evidence type="ECO:0000313" key="3">
    <source>
        <dbReference type="Proteomes" id="UP000019249"/>
    </source>
</evidence>
<proteinExistence type="predicted"/>